<sequence length="125" mass="14658">MFIWGTLIKCCNKTPESNDVKENLLKTFKEQNNMDWATTFRSDGLYIEIPLHLAEGSKEKFINTLEFADTTLECKHVFIFFRKNRSDRASLVRTFMFLGFHILSPKTCLIPIPSDDYLFMVYTND</sequence>
<dbReference type="Proteomes" id="UP000677228">
    <property type="component" value="Unassembled WGS sequence"/>
</dbReference>
<gene>
    <name evidence="4" type="ORF">OVA965_LOCUS25038</name>
    <name evidence="5" type="ORF">TMI583_LOCUS25763</name>
</gene>
<organism evidence="4 6">
    <name type="scientific">Didymodactylos carnosus</name>
    <dbReference type="NCBI Taxonomy" id="1234261"/>
    <lineage>
        <taxon>Eukaryota</taxon>
        <taxon>Metazoa</taxon>
        <taxon>Spiralia</taxon>
        <taxon>Gnathifera</taxon>
        <taxon>Rotifera</taxon>
        <taxon>Eurotatoria</taxon>
        <taxon>Bdelloidea</taxon>
        <taxon>Philodinida</taxon>
        <taxon>Philodinidae</taxon>
        <taxon>Didymodactylos</taxon>
    </lineage>
</organism>
<comment type="similarity">
    <text evidence="1">Belongs to the ODC antizyme family.</text>
</comment>
<dbReference type="GO" id="GO:0005634">
    <property type="term" value="C:nucleus"/>
    <property type="evidence" value="ECO:0007669"/>
    <property type="project" value="TreeGrafter"/>
</dbReference>
<keyword evidence="3" id="KW-0688">Ribosomal frameshifting</keyword>
<dbReference type="PANTHER" id="PTHR10279">
    <property type="entry name" value="ORNITHINE DECARBOXYLASE ANTIZYME"/>
    <property type="match status" value="1"/>
</dbReference>
<evidence type="ECO:0000256" key="2">
    <source>
        <dbReference type="ARBA" id="ARBA00017712"/>
    </source>
</evidence>
<dbReference type="Gene3D" id="3.40.630.60">
    <property type="match status" value="1"/>
</dbReference>
<dbReference type="Proteomes" id="UP000682733">
    <property type="component" value="Unassembled WGS sequence"/>
</dbReference>
<dbReference type="Pfam" id="PF02100">
    <property type="entry name" value="ODC_AZ"/>
    <property type="match status" value="1"/>
</dbReference>
<evidence type="ECO:0000256" key="1">
    <source>
        <dbReference type="ARBA" id="ARBA00008796"/>
    </source>
</evidence>
<dbReference type="GO" id="GO:0045732">
    <property type="term" value="P:positive regulation of protein catabolic process"/>
    <property type="evidence" value="ECO:0007669"/>
    <property type="project" value="TreeGrafter"/>
</dbReference>
<protein>
    <recommendedName>
        <fullName evidence="2">Ornithine decarboxylase antizyme</fullName>
    </recommendedName>
</protein>
<dbReference type="InterPro" id="IPR002993">
    <property type="entry name" value="ODC_AZ"/>
</dbReference>
<evidence type="ECO:0000313" key="5">
    <source>
        <dbReference type="EMBL" id="CAF4031863.1"/>
    </source>
</evidence>
<dbReference type="InterPro" id="IPR016181">
    <property type="entry name" value="Acyl_CoA_acyltransferase"/>
</dbReference>
<evidence type="ECO:0000313" key="4">
    <source>
        <dbReference type="EMBL" id="CAF1223620.1"/>
    </source>
</evidence>
<comment type="caution">
    <text evidence="4">The sequence shown here is derived from an EMBL/GenBank/DDBJ whole genome shotgun (WGS) entry which is preliminary data.</text>
</comment>
<name>A0A8S2EH68_9BILA</name>
<dbReference type="GO" id="GO:0005737">
    <property type="term" value="C:cytoplasm"/>
    <property type="evidence" value="ECO:0007669"/>
    <property type="project" value="TreeGrafter"/>
</dbReference>
<evidence type="ECO:0000256" key="3">
    <source>
        <dbReference type="ARBA" id="ARBA00022758"/>
    </source>
</evidence>
<accession>A0A8S2EH68</accession>
<dbReference type="SUPFAM" id="SSF55729">
    <property type="entry name" value="Acyl-CoA N-acyltransferases (Nat)"/>
    <property type="match status" value="1"/>
</dbReference>
<dbReference type="EMBL" id="CAJNOK010015351">
    <property type="protein sequence ID" value="CAF1223620.1"/>
    <property type="molecule type" value="Genomic_DNA"/>
</dbReference>
<dbReference type="GO" id="GO:0075523">
    <property type="term" value="P:viral translational frameshifting"/>
    <property type="evidence" value="ECO:0007669"/>
    <property type="project" value="UniProtKB-KW"/>
</dbReference>
<dbReference type="PANTHER" id="PTHR10279:SF10">
    <property type="entry name" value="ORNITHINE DECARBOXYLASE ANTIZYME"/>
    <property type="match status" value="1"/>
</dbReference>
<dbReference type="EMBL" id="CAJOBA010036889">
    <property type="protein sequence ID" value="CAF4031863.1"/>
    <property type="molecule type" value="Genomic_DNA"/>
</dbReference>
<dbReference type="InterPro" id="IPR038581">
    <property type="entry name" value="ODC_AZ_sf"/>
</dbReference>
<evidence type="ECO:0000313" key="6">
    <source>
        <dbReference type="Proteomes" id="UP000677228"/>
    </source>
</evidence>
<dbReference type="GO" id="GO:0008073">
    <property type="term" value="F:ornithine decarboxylase inhibitor activity"/>
    <property type="evidence" value="ECO:0007669"/>
    <property type="project" value="InterPro"/>
</dbReference>
<dbReference type="AlphaFoldDB" id="A0A8S2EH68"/>
<reference evidence="4" key="1">
    <citation type="submission" date="2021-02" db="EMBL/GenBank/DDBJ databases">
        <authorList>
            <person name="Nowell W R."/>
        </authorList>
    </citation>
    <scope>NUCLEOTIDE SEQUENCE</scope>
</reference>
<proteinExistence type="inferred from homology"/>